<protein>
    <submittedName>
        <fullName evidence="2">Uncharacterized protein</fullName>
    </submittedName>
</protein>
<evidence type="ECO:0000313" key="3">
    <source>
        <dbReference type="Proteomes" id="UP001151529"/>
    </source>
</evidence>
<gene>
    <name evidence="2" type="ORF">OIU85_022917</name>
</gene>
<proteinExistence type="predicted"/>
<keyword evidence="3" id="KW-1185">Reference proteome</keyword>
<dbReference type="AlphaFoldDB" id="A0A9Q0Z858"/>
<dbReference type="Proteomes" id="UP001151529">
    <property type="component" value="Chromosome 11"/>
</dbReference>
<accession>A0A9Q0Z858</accession>
<reference evidence="2" key="1">
    <citation type="submission" date="2022-11" db="EMBL/GenBank/DDBJ databases">
        <authorList>
            <person name="Hyden B.L."/>
            <person name="Feng K."/>
            <person name="Yates T."/>
            <person name="Jawdy S."/>
            <person name="Smart L.B."/>
            <person name="Muchero W."/>
        </authorList>
    </citation>
    <scope>NUCLEOTIDE SEQUENCE</scope>
    <source>
        <tissue evidence="2">Shoot tip</tissue>
    </source>
</reference>
<name>A0A9Q0Z858_SALVM</name>
<dbReference type="EMBL" id="JAPFFL010000005">
    <property type="protein sequence ID" value="KAJ6725054.1"/>
    <property type="molecule type" value="Genomic_DNA"/>
</dbReference>
<organism evidence="2 3">
    <name type="scientific">Salix viminalis</name>
    <name type="common">Common osier</name>
    <name type="synonym">Basket willow</name>
    <dbReference type="NCBI Taxonomy" id="40686"/>
    <lineage>
        <taxon>Eukaryota</taxon>
        <taxon>Viridiplantae</taxon>
        <taxon>Streptophyta</taxon>
        <taxon>Embryophyta</taxon>
        <taxon>Tracheophyta</taxon>
        <taxon>Spermatophyta</taxon>
        <taxon>Magnoliopsida</taxon>
        <taxon>eudicotyledons</taxon>
        <taxon>Gunneridae</taxon>
        <taxon>Pentapetalae</taxon>
        <taxon>rosids</taxon>
        <taxon>fabids</taxon>
        <taxon>Malpighiales</taxon>
        <taxon>Salicaceae</taxon>
        <taxon>Saliceae</taxon>
        <taxon>Salix</taxon>
    </lineage>
</organism>
<sequence>MITADGSAGEKQPASPSGEGDIFAENLQGGPVMDTGNGGIWHLQSGSQMIEGEDGGDGSVGYAVNSIHNLEGSDATEDQGTMSDGVLKSEIASSSTESTTFADGLSSCIADHARDLNLNLLLDENGNQLRHVEGNVEFIDASHGSWIDSLDEKFGSGDALVKNSLEILEPENDIDRSMGVQLMNTDVFSHDMISLKSDDWHYPEFHTEFSNDHSAMQFGMNEYDAHYTDSPQCNFSSPFNFGSLHNNQENIDFQPESACSGSEISMTTYSDINRMNVKYEGIDYMSPISGKLFITC</sequence>
<feature type="region of interest" description="Disordered" evidence="1">
    <location>
        <begin position="1"/>
        <end position="27"/>
    </location>
</feature>
<evidence type="ECO:0000313" key="2">
    <source>
        <dbReference type="EMBL" id="KAJ6725054.1"/>
    </source>
</evidence>
<reference evidence="2" key="2">
    <citation type="journal article" date="2023" name="Int. J. Mol. Sci.">
        <title>De Novo Assembly and Annotation of 11 Diverse Shrub Willow (Salix) Genomes Reveals Novel Gene Organization in Sex-Linked Regions.</title>
        <authorList>
            <person name="Hyden B."/>
            <person name="Feng K."/>
            <person name="Yates T.B."/>
            <person name="Jawdy S."/>
            <person name="Cereghino C."/>
            <person name="Smart L.B."/>
            <person name="Muchero W."/>
        </authorList>
    </citation>
    <scope>NUCLEOTIDE SEQUENCE [LARGE SCALE GENOMIC DNA]</scope>
    <source>
        <tissue evidence="2">Shoot tip</tissue>
    </source>
</reference>
<evidence type="ECO:0000256" key="1">
    <source>
        <dbReference type="SAM" id="MobiDB-lite"/>
    </source>
</evidence>
<comment type="caution">
    <text evidence="2">The sequence shown here is derived from an EMBL/GenBank/DDBJ whole genome shotgun (WGS) entry which is preliminary data.</text>
</comment>